<feature type="compositionally biased region" description="Polar residues" evidence="4">
    <location>
        <begin position="446"/>
        <end position="458"/>
    </location>
</feature>
<dbReference type="Pfam" id="PF05198">
    <property type="entry name" value="IF3_N"/>
    <property type="match status" value="1"/>
</dbReference>
<dbReference type="Proteomes" id="UP000030748">
    <property type="component" value="Unassembled WGS sequence"/>
</dbReference>
<protein>
    <recommendedName>
        <fullName evidence="5">Translation initiation factor 3 N-terminal domain-containing protein</fullName>
    </recommendedName>
</protein>
<reference evidence="6 7" key="1">
    <citation type="journal article" date="2013" name="Proc. Natl. Acad. Sci. U.S.A.">
        <title>Fine-scale variation in meiotic recombination in Mimulus inferred from population shotgun sequencing.</title>
        <authorList>
            <person name="Hellsten U."/>
            <person name="Wright K.M."/>
            <person name="Jenkins J."/>
            <person name="Shu S."/>
            <person name="Yuan Y."/>
            <person name="Wessler S.R."/>
            <person name="Schmutz J."/>
            <person name="Willis J.H."/>
            <person name="Rokhsar D.S."/>
        </authorList>
    </citation>
    <scope>NUCLEOTIDE SEQUENCE [LARGE SCALE GENOMIC DNA]</scope>
    <source>
        <strain evidence="7">cv. DUN x IM62</strain>
    </source>
</reference>
<feature type="compositionally biased region" description="Polar residues" evidence="4">
    <location>
        <begin position="482"/>
        <end position="497"/>
    </location>
</feature>
<feature type="compositionally biased region" description="Low complexity" evidence="4">
    <location>
        <begin position="396"/>
        <end position="408"/>
    </location>
</feature>
<dbReference type="eggNOG" id="ENOG502QWD8">
    <property type="taxonomic scope" value="Eukaryota"/>
</dbReference>
<dbReference type="STRING" id="4155.A0A022RCB6"/>
<dbReference type="EMBL" id="KI630513">
    <property type="protein sequence ID" value="EYU37972.1"/>
    <property type="molecule type" value="Genomic_DNA"/>
</dbReference>
<accession>A0A022RCB6</accession>
<evidence type="ECO:0000256" key="4">
    <source>
        <dbReference type="SAM" id="MobiDB-lite"/>
    </source>
</evidence>
<dbReference type="InterPro" id="IPR036787">
    <property type="entry name" value="T_IF-3_N_sf"/>
</dbReference>
<dbReference type="Gene3D" id="3.30.110.10">
    <property type="entry name" value="Translation initiation factor 3 (IF-3), C-terminal domain"/>
    <property type="match status" value="1"/>
</dbReference>
<dbReference type="SUPFAM" id="SSF54364">
    <property type="entry name" value="Translation initiation factor IF3, N-terminal domain"/>
    <property type="match status" value="1"/>
</dbReference>
<evidence type="ECO:0000256" key="1">
    <source>
        <dbReference type="ARBA" id="ARBA00005439"/>
    </source>
</evidence>
<organism evidence="6 7">
    <name type="scientific">Erythranthe guttata</name>
    <name type="common">Yellow monkey flower</name>
    <name type="synonym">Mimulus guttatus</name>
    <dbReference type="NCBI Taxonomy" id="4155"/>
    <lineage>
        <taxon>Eukaryota</taxon>
        <taxon>Viridiplantae</taxon>
        <taxon>Streptophyta</taxon>
        <taxon>Embryophyta</taxon>
        <taxon>Tracheophyta</taxon>
        <taxon>Spermatophyta</taxon>
        <taxon>Magnoliopsida</taxon>
        <taxon>eudicotyledons</taxon>
        <taxon>Gunneridae</taxon>
        <taxon>Pentapetalae</taxon>
        <taxon>asterids</taxon>
        <taxon>lamiids</taxon>
        <taxon>Lamiales</taxon>
        <taxon>Phrymaceae</taxon>
        <taxon>Erythranthe</taxon>
    </lineage>
</organism>
<dbReference type="OMA" id="RECEPLI"/>
<dbReference type="PANTHER" id="PTHR10938:SF4">
    <property type="entry name" value="TRANSLATION INITIATION FACTOR IF3-1, MITOCHONDRIAL"/>
    <property type="match status" value="1"/>
</dbReference>
<evidence type="ECO:0000256" key="2">
    <source>
        <dbReference type="ARBA" id="ARBA00022540"/>
    </source>
</evidence>
<evidence type="ECO:0000259" key="5">
    <source>
        <dbReference type="Pfam" id="PF05198"/>
    </source>
</evidence>
<feature type="compositionally biased region" description="Pro residues" evidence="4">
    <location>
        <begin position="421"/>
        <end position="430"/>
    </location>
</feature>
<dbReference type="InterPro" id="IPR019814">
    <property type="entry name" value="Translation_initiation_fac_3_N"/>
</dbReference>
<feature type="region of interest" description="Disordered" evidence="4">
    <location>
        <begin position="249"/>
        <end position="497"/>
    </location>
</feature>
<feature type="compositionally biased region" description="Polar residues" evidence="4">
    <location>
        <begin position="257"/>
        <end position="273"/>
    </location>
</feature>
<feature type="compositionally biased region" description="Polar residues" evidence="4">
    <location>
        <begin position="356"/>
        <end position="378"/>
    </location>
</feature>
<dbReference type="SUPFAM" id="SSF55200">
    <property type="entry name" value="Translation initiation factor IF3, C-terminal domain"/>
    <property type="match status" value="1"/>
</dbReference>
<keyword evidence="2" id="KW-0396">Initiation factor</keyword>
<dbReference type="InterPro" id="IPR001288">
    <property type="entry name" value="Translation_initiation_fac_3"/>
</dbReference>
<keyword evidence="7" id="KW-1185">Reference proteome</keyword>
<dbReference type="OrthoDB" id="21573at2759"/>
<dbReference type="NCBIfam" id="TIGR00168">
    <property type="entry name" value="infC"/>
    <property type="match status" value="1"/>
</dbReference>
<dbReference type="InterPro" id="IPR036788">
    <property type="entry name" value="T_IF-3_C_sf"/>
</dbReference>
<evidence type="ECO:0000256" key="3">
    <source>
        <dbReference type="ARBA" id="ARBA00022917"/>
    </source>
</evidence>
<dbReference type="PhylomeDB" id="A0A022RCB6"/>
<dbReference type="Gene3D" id="3.10.20.80">
    <property type="entry name" value="Translation initiation factor 3 (IF-3), N-terminal domain"/>
    <property type="match status" value="1"/>
</dbReference>
<feature type="domain" description="Translation initiation factor 3 N-terminal" evidence="5">
    <location>
        <begin position="87"/>
        <end position="153"/>
    </location>
</feature>
<dbReference type="PANTHER" id="PTHR10938">
    <property type="entry name" value="TRANSLATION INITIATION FACTOR IF-3"/>
    <property type="match status" value="1"/>
</dbReference>
<comment type="similarity">
    <text evidence="1">Belongs to the IF-3 family.</text>
</comment>
<dbReference type="KEGG" id="egt:105957784"/>
<dbReference type="GO" id="GO:0043022">
    <property type="term" value="F:ribosome binding"/>
    <property type="evidence" value="ECO:0000318"/>
    <property type="project" value="GO_Central"/>
</dbReference>
<evidence type="ECO:0000313" key="7">
    <source>
        <dbReference type="Proteomes" id="UP000030748"/>
    </source>
</evidence>
<evidence type="ECO:0000313" key="6">
    <source>
        <dbReference type="EMBL" id="EYU37972.1"/>
    </source>
</evidence>
<gene>
    <name evidence="6" type="ORF">MIMGU_mgv1a005097mg</name>
</gene>
<dbReference type="GO" id="GO:0003743">
    <property type="term" value="F:translation initiation factor activity"/>
    <property type="evidence" value="ECO:0000318"/>
    <property type="project" value="GO_Central"/>
</dbReference>
<name>A0A022RCB6_ERYGU</name>
<keyword evidence="3" id="KW-0648">Protein biosynthesis</keyword>
<dbReference type="AlphaFoldDB" id="A0A022RCB6"/>
<dbReference type="GO" id="GO:0032790">
    <property type="term" value="P:ribosome disassembly"/>
    <property type="evidence" value="ECO:0000318"/>
    <property type="project" value="GO_Central"/>
</dbReference>
<sequence length="497" mass="55830">MVFWSRLRQLKLNLRIFSDEFRRCYTLNHGPIVSDQRILSRASIPVLDNPKFAAQVSQLEIFRQVRSYAAPVQYQKKEEKDESGIKLNEQITAPLIRLVTDEDHYVISRHEALARAKDLKMDLVLVDMVSKPPVCKIFDYNKEKYLQQTKERERSKNKSTLKKACKEVRFTAKIKPNDLQVKADMAKRLMASGYRVKCVAAEPTSDLDLETLINRFAALIEDVAVRECEPLIEKKQACLVVRHIKFGPLKNGPGKKASSNAATTENQENGETTIETEHAKSEELSDEVDDVIIPAVFNTNDEVNNGPHKNPEPVITGPSPYSSNRSPRTVVEPAAPPVANRYARDPRSGKPPGIPTDTNNRVPNIPNHGNQPQFSVNAPPQRRPNLQVEVSKQDSSSRSSIPNSPNKSYGVFTGQQQQRNTPPPPPPPPREQNIPGENNRYKKSVPSDTARSQSQMSTDPRVHRGPPGVDNSGQGKWGVFNRDNSNVIPNTNENHRR</sequence>
<proteinExistence type="inferred from homology"/>